<dbReference type="PROSITE" id="PS50995">
    <property type="entry name" value="HTH_MARR_2"/>
    <property type="match status" value="1"/>
</dbReference>
<evidence type="ECO:0000256" key="2">
    <source>
        <dbReference type="ARBA" id="ARBA00023125"/>
    </source>
</evidence>
<dbReference type="EMBL" id="FMIK01000022">
    <property type="protein sequence ID" value="SCL90291.1"/>
    <property type="molecule type" value="Genomic_DNA"/>
</dbReference>
<sequence length="155" mass="17706">MENKDDVLVEVVLDVMRSNNLLNRIGGRIVCEAGLSRVQQWNVLGSIYEAGTLPLKELRKNALVTKQSITGIVERLETGGFIETIIDPKDKRSTLVSLTQKGEETMRKIKPLRIDSNRQSFSIFTDEEILQFSSYLNRLVKHLGFIESQNQEREK</sequence>
<comment type="caution">
    <text evidence="5">The sequence shown here is derived from an EMBL/GenBank/DDBJ whole genome shotgun (WGS) entry which is preliminary data.</text>
</comment>
<dbReference type="Gene3D" id="1.10.10.10">
    <property type="entry name" value="Winged helix-like DNA-binding domain superfamily/Winged helix DNA-binding domain"/>
    <property type="match status" value="1"/>
</dbReference>
<proteinExistence type="predicted"/>
<dbReference type="GO" id="GO:0003677">
    <property type="term" value="F:DNA binding"/>
    <property type="evidence" value="ECO:0007669"/>
    <property type="project" value="UniProtKB-KW"/>
</dbReference>
<evidence type="ECO:0000256" key="3">
    <source>
        <dbReference type="ARBA" id="ARBA00023163"/>
    </source>
</evidence>
<dbReference type="PANTHER" id="PTHR42756:SF1">
    <property type="entry name" value="TRANSCRIPTIONAL REPRESSOR OF EMRAB OPERON"/>
    <property type="match status" value="1"/>
</dbReference>
<evidence type="ECO:0000259" key="4">
    <source>
        <dbReference type="PROSITE" id="PS50995"/>
    </source>
</evidence>
<accession>A0AAX2CG52</accession>
<dbReference type="Proteomes" id="UP000242164">
    <property type="component" value="Unassembled WGS sequence"/>
</dbReference>
<dbReference type="Pfam" id="PF01047">
    <property type="entry name" value="MarR"/>
    <property type="match status" value="1"/>
</dbReference>
<dbReference type="InterPro" id="IPR023187">
    <property type="entry name" value="Tscrpt_reg_MarR-type_CS"/>
</dbReference>
<gene>
    <name evidence="5" type="ORF">BCB44BAC_01700</name>
</gene>
<reference evidence="5 6" key="1">
    <citation type="submission" date="2016-08" db="EMBL/GenBank/DDBJ databases">
        <authorList>
            <person name="Loux V."/>
            <person name="Rue O."/>
        </authorList>
    </citation>
    <scope>NUCLEOTIDE SEQUENCE [LARGE SCALE GENOMIC DNA]</scope>
    <source>
        <strain evidence="5 6">AFSSA_08CEB44bac</strain>
    </source>
</reference>
<organism evidence="5 6">
    <name type="scientific">Bacillus cytotoxicus</name>
    <dbReference type="NCBI Taxonomy" id="580165"/>
    <lineage>
        <taxon>Bacteria</taxon>
        <taxon>Bacillati</taxon>
        <taxon>Bacillota</taxon>
        <taxon>Bacilli</taxon>
        <taxon>Bacillales</taxon>
        <taxon>Bacillaceae</taxon>
        <taxon>Bacillus</taxon>
        <taxon>Bacillus cereus group</taxon>
    </lineage>
</organism>
<dbReference type="PROSITE" id="PS01117">
    <property type="entry name" value="HTH_MARR_1"/>
    <property type="match status" value="1"/>
</dbReference>
<dbReference type="SUPFAM" id="SSF46785">
    <property type="entry name" value="Winged helix' DNA-binding domain"/>
    <property type="match status" value="1"/>
</dbReference>
<protein>
    <submittedName>
        <fullName evidence="5">A0A074LWS4 (Uncharacterized protein)</fullName>
    </submittedName>
</protein>
<dbReference type="SMART" id="SM00347">
    <property type="entry name" value="HTH_MARR"/>
    <property type="match status" value="1"/>
</dbReference>
<evidence type="ECO:0000256" key="1">
    <source>
        <dbReference type="ARBA" id="ARBA00023015"/>
    </source>
</evidence>
<dbReference type="InterPro" id="IPR036388">
    <property type="entry name" value="WH-like_DNA-bd_sf"/>
</dbReference>
<evidence type="ECO:0000313" key="6">
    <source>
        <dbReference type="Proteomes" id="UP000242164"/>
    </source>
</evidence>
<keyword evidence="1" id="KW-0805">Transcription regulation</keyword>
<dbReference type="RefSeq" id="WP_087098494.1">
    <property type="nucleotide sequence ID" value="NZ_CP066179.1"/>
</dbReference>
<feature type="domain" description="HTH marR-type" evidence="4">
    <location>
        <begin position="1"/>
        <end position="141"/>
    </location>
</feature>
<evidence type="ECO:0000313" key="5">
    <source>
        <dbReference type="EMBL" id="SCL90291.1"/>
    </source>
</evidence>
<dbReference type="InterPro" id="IPR036390">
    <property type="entry name" value="WH_DNA-bd_sf"/>
</dbReference>
<dbReference type="GO" id="GO:0003700">
    <property type="term" value="F:DNA-binding transcription factor activity"/>
    <property type="evidence" value="ECO:0007669"/>
    <property type="project" value="InterPro"/>
</dbReference>
<keyword evidence="3" id="KW-0804">Transcription</keyword>
<dbReference type="PRINTS" id="PR00598">
    <property type="entry name" value="HTHMARR"/>
</dbReference>
<dbReference type="PANTHER" id="PTHR42756">
    <property type="entry name" value="TRANSCRIPTIONAL REGULATOR, MARR"/>
    <property type="match status" value="1"/>
</dbReference>
<dbReference type="InterPro" id="IPR000835">
    <property type="entry name" value="HTH_MarR-typ"/>
</dbReference>
<keyword evidence="2" id="KW-0238">DNA-binding</keyword>
<dbReference type="AlphaFoldDB" id="A0AAX2CG52"/>
<name>A0AAX2CG52_9BACI</name>